<name>A0A380WS99_AMIAI</name>
<dbReference type="OrthoDB" id="7280794at2"/>
<feature type="signal peptide" evidence="1">
    <location>
        <begin position="1"/>
        <end position="18"/>
    </location>
</feature>
<reference evidence="2 3" key="1">
    <citation type="submission" date="2018-06" db="EMBL/GenBank/DDBJ databases">
        <authorList>
            <consortium name="Pathogen Informatics"/>
            <person name="Doyle S."/>
        </authorList>
    </citation>
    <scope>NUCLEOTIDE SEQUENCE [LARGE SCALE GENOMIC DNA]</scope>
    <source>
        <strain evidence="2 3">NCTC10684</strain>
    </source>
</reference>
<accession>A0A380WS99</accession>
<evidence type="ECO:0008006" key="4">
    <source>
        <dbReference type="Google" id="ProtNLM"/>
    </source>
</evidence>
<evidence type="ECO:0000256" key="1">
    <source>
        <dbReference type="SAM" id="SignalP"/>
    </source>
</evidence>
<dbReference type="RefSeq" id="WP_115732939.1">
    <property type="nucleotide sequence ID" value="NZ_BAAAVY010000037.1"/>
</dbReference>
<organism evidence="2 3">
    <name type="scientific">Aminobacter aminovorans</name>
    <name type="common">Chelatobacter heintzii</name>
    <dbReference type="NCBI Taxonomy" id="83263"/>
    <lineage>
        <taxon>Bacteria</taxon>
        <taxon>Pseudomonadati</taxon>
        <taxon>Pseudomonadota</taxon>
        <taxon>Alphaproteobacteria</taxon>
        <taxon>Hyphomicrobiales</taxon>
        <taxon>Phyllobacteriaceae</taxon>
        <taxon>Aminobacter</taxon>
    </lineage>
</organism>
<dbReference type="Proteomes" id="UP000254701">
    <property type="component" value="Unassembled WGS sequence"/>
</dbReference>
<evidence type="ECO:0000313" key="2">
    <source>
        <dbReference type="EMBL" id="SUU91004.1"/>
    </source>
</evidence>
<protein>
    <recommendedName>
        <fullName evidence="4">TonB C-terminal domain-containing protein</fullName>
    </recommendedName>
</protein>
<sequence>MRATFAFFFLLFSAVAGVAEESKADYIKRVREHVDAVRYDRIVVQAAARLPSDPKIADVTFRINSDGSITNVKVVKGNVSAELARYIAQAFANLPRVKNVPKSIGASQFQVQLAIGV</sequence>
<feature type="chain" id="PRO_5016706428" description="TonB C-terminal domain-containing protein" evidence="1">
    <location>
        <begin position="19"/>
        <end position="117"/>
    </location>
</feature>
<gene>
    <name evidence="2" type="ORF">NCTC10684_04264</name>
</gene>
<keyword evidence="1" id="KW-0732">Signal</keyword>
<dbReference type="EMBL" id="UFSM01000001">
    <property type="protein sequence ID" value="SUU91004.1"/>
    <property type="molecule type" value="Genomic_DNA"/>
</dbReference>
<dbReference type="Gene3D" id="3.30.1150.10">
    <property type="match status" value="1"/>
</dbReference>
<dbReference type="AlphaFoldDB" id="A0A380WS99"/>
<evidence type="ECO:0000313" key="3">
    <source>
        <dbReference type="Proteomes" id="UP000254701"/>
    </source>
</evidence>
<dbReference type="SUPFAM" id="SSF74653">
    <property type="entry name" value="TolA/TonB C-terminal domain"/>
    <property type="match status" value="1"/>
</dbReference>
<proteinExistence type="predicted"/>